<proteinExistence type="predicted"/>
<dbReference type="AlphaFoldDB" id="A0A5J9VAF0"/>
<feature type="compositionally biased region" description="Basic and acidic residues" evidence="1">
    <location>
        <begin position="170"/>
        <end position="183"/>
    </location>
</feature>
<accession>A0A5J9VAF0</accession>
<feature type="compositionally biased region" description="Low complexity" evidence="1">
    <location>
        <begin position="153"/>
        <end position="169"/>
    </location>
</feature>
<feature type="region of interest" description="Disordered" evidence="1">
    <location>
        <begin position="100"/>
        <end position="206"/>
    </location>
</feature>
<evidence type="ECO:0000313" key="3">
    <source>
        <dbReference type="Proteomes" id="UP000324897"/>
    </source>
</evidence>
<dbReference type="EMBL" id="RWGY01000011">
    <property type="protein sequence ID" value="TVU32915.1"/>
    <property type="molecule type" value="Genomic_DNA"/>
</dbReference>
<reference evidence="2 3" key="1">
    <citation type="journal article" date="2019" name="Sci. Rep.">
        <title>A high-quality genome of Eragrostis curvula grass provides insights into Poaceae evolution and supports new strategies to enhance forage quality.</title>
        <authorList>
            <person name="Carballo J."/>
            <person name="Santos B.A.C.M."/>
            <person name="Zappacosta D."/>
            <person name="Garbus I."/>
            <person name="Selva J.P."/>
            <person name="Gallo C.A."/>
            <person name="Diaz A."/>
            <person name="Albertini E."/>
            <person name="Caccamo M."/>
            <person name="Echenique V."/>
        </authorList>
    </citation>
    <scope>NUCLEOTIDE SEQUENCE [LARGE SCALE GENOMIC DNA]</scope>
    <source>
        <strain evidence="3">cv. Victoria</strain>
        <tissue evidence="2">Leaf</tissue>
    </source>
</reference>
<sequence length="238" mass="26004">MHSLTDVYGRIMSCAVQMLVWDEPKTKYHSHICYDMIYTVPVTPNIHVHIRNVDLWLHLHSDTAVSSCRSFSRIKKRQCCMPTGQETLHGGGTWTAPELCSPPASPKPGCSSSSGVTRRRPALCSPPAPGPVHAEAVAERPPSPSSRRRMMQDDGATADGEVGEAVGAHGELEPRGGHPDARLGRRTGAPRPSRAPSRGAREAAAGRGWRTGYGTLLQRIGFWRPESFRVDVEYSFKG</sequence>
<protein>
    <submittedName>
        <fullName evidence="2">Uncharacterized protein</fullName>
    </submittedName>
</protein>
<name>A0A5J9VAF0_9POAL</name>
<evidence type="ECO:0000256" key="1">
    <source>
        <dbReference type="SAM" id="MobiDB-lite"/>
    </source>
</evidence>
<comment type="caution">
    <text evidence="2">The sequence shown here is derived from an EMBL/GenBank/DDBJ whole genome shotgun (WGS) entry which is preliminary data.</text>
</comment>
<dbReference type="Gramene" id="TVU32915">
    <property type="protein sequence ID" value="TVU32915"/>
    <property type="gene ID" value="EJB05_24680"/>
</dbReference>
<feature type="compositionally biased region" description="Low complexity" evidence="1">
    <location>
        <begin position="186"/>
        <end position="206"/>
    </location>
</feature>
<organism evidence="2 3">
    <name type="scientific">Eragrostis curvula</name>
    <name type="common">weeping love grass</name>
    <dbReference type="NCBI Taxonomy" id="38414"/>
    <lineage>
        <taxon>Eukaryota</taxon>
        <taxon>Viridiplantae</taxon>
        <taxon>Streptophyta</taxon>
        <taxon>Embryophyta</taxon>
        <taxon>Tracheophyta</taxon>
        <taxon>Spermatophyta</taxon>
        <taxon>Magnoliopsida</taxon>
        <taxon>Liliopsida</taxon>
        <taxon>Poales</taxon>
        <taxon>Poaceae</taxon>
        <taxon>PACMAD clade</taxon>
        <taxon>Chloridoideae</taxon>
        <taxon>Eragrostideae</taxon>
        <taxon>Eragrostidinae</taxon>
        <taxon>Eragrostis</taxon>
    </lineage>
</organism>
<evidence type="ECO:0000313" key="2">
    <source>
        <dbReference type="EMBL" id="TVU32915.1"/>
    </source>
</evidence>
<feature type="non-terminal residue" evidence="2">
    <location>
        <position position="1"/>
    </location>
</feature>
<dbReference type="Proteomes" id="UP000324897">
    <property type="component" value="Chromosome 1"/>
</dbReference>
<keyword evidence="3" id="KW-1185">Reference proteome</keyword>
<gene>
    <name evidence="2" type="ORF">EJB05_24680</name>
</gene>